<sequence length="304" mass="31094">MPRWLGVLVLLAIAATFGANHVAARLAFDHGTSVSTAVAVRSLGTALFVLVLLRLSRVPLGIPGPTLRRGLLIGVLIAVQSYCLYSAVARIPVALALLAFNTFPIMLGLVSWLAGGERPARRTLIAMPVALLGLAIALDVTGVGNRAAGAAGTAGASFTAMLPGVGFAIGASICFGVALHLIGRWLPAIDGRLRTLMFMVVVAVVTISAGAATTGFHWPADATGWTGLTLLTVLYGTAITGLFVVLPRLGAVNNAAIMNFEPVAALAMAWAVLGQTVSVVQLFGGAIVIGAIVYLSTGPRPGRG</sequence>
<feature type="transmembrane region" description="Helical" evidence="1">
    <location>
        <begin position="279"/>
        <end position="297"/>
    </location>
</feature>
<evidence type="ECO:0000256" key="1">
    <source>
        <dbReference type="SAM" id="Phobius"/>
    </source>
</evidence>
<feature type="domain" description="EamA" evidence="2">
    <location>
        <begin position="163"/>
        <end position="296"/>
    </location>
</feature>
<dbReference type="EMBL" id="VDUY01000001">
    <property type="protein sequence ID" value="TXL68531.1"/>
    <property type="molecule type" value="Genomic_DNA"/>
</dbReference>
<dbReference type="InterPro" id="IPR037185">
    <property type="entry name" value="EmrE-like"/>
</dbReference>
<accession>A0A5C8P4E1</accession>
<keyword evidence="1" id="KW-1133">Transmembrane helix</keyword>
<name>A0A5C8P4E1_9BURK</name>
<feature type="transmembrane region" description="Helical" evidence="1">
    <location>
        <begin position="224"/>
        <end position="246"/>
    </location>
</feature>
<dbReference type="GO" id="GO:0016020">
    <property type="term" value="C:membrane"/>
    <property type="evidence" value="ECO:0007669"/>
    <property type="project" value="InterPro"/>
</dbReference>
<organism evidence="3 4">
    <name type="scientific">Zeimonas arvi</name>
    <dbReference type="NCBI Taxonomy" id="2498847"/>
    <lineage>
        <taxon>Bacteria</taxon>
        <taxon>Pseudomonadati</taxon>
        <taxon>Pseudomonadota</taxon>
        <taxon>Betaproteobacteria</taxon>
        <taxon>Burkholderiales</taxon>
        <taxon>Burkholderiaceae</taxon>
        <taxon>Zeimonas</taxon>
    </lineage>
</organism>
<protein>
    <submittedName>
        <fullName evidence="3">DMT family transporter</fullName>
    </submittedName>
</protein>
<evidence type="ECO:0000313" key="3">
    <source>
        <dbReference type="EMBL" id="TXL68531.1"/>
    </source>
</evidence>
<feature type="transmembrane region" description="Helical" evidence="1">
    <location>
        <begin position="67"/>
        <end position="87"/>
    </location>
</feature>
<dbReference type="AlphaFoldDB" id="A0A5C8P4E1"/>
<feature type="transmembrane region" description="Helical" evidence="1">
    <location>
        <begin position="164"/>
        <end position="183"/>
    </location>
</feature>
<proteinExistence type="predicted"/>
<keyword evidence="1" id="KW-0472">Membrane</keyword>
<feature type="transmembrane region" description="Helical" evidence="1">
    <location>
        <begin position="195"/>
        <end position="218"/>
    </location>
</feature>
<dbReference type="Pfam" id="PF00892">
    <property type="entry name" value="EamA"/>
    <property type="match status" value="2"/>
</dbReference>
<reference evidence="3 4" key="1">
    <citation type="submission" date="2019-06" db="EMBL/GenBank/DDBJ databases">
        <title>Quisquiliibacterium sp. nov., isolated from a maize field.</title>
        <authorList>
            <person name="Lin S.-Y."/>
            <person name="Tsai C.-F."/>
            <person name="Young C.-C."/>
        </authorList>
    </citation>
    <scope>NUCLEOTIDE SEQUENCE [LARGE SCALE GENOMIC DNA]</scope>
    <source>
        <strain evidence="3 4">CC-CFT501</strain>
    </source>
</reference>
<feature type="transmembrane region" description="Helical" evidence="1">
    <location>
        <begin position="255"/>
        <end position="273"/>
    </location>
</feature>
<feature type="transmembrane region" description="Helical" evidence="1">
    <location>
        <begin position="34"/>
        <end position="55"/>
    </location>
</feature>
<dbReference type="InterPro" id="IPR000620">
    <property type="entry name" value="EamA_dom"/>
</dbReference>
<dbReference type="Proteomes" id="UP000321548">
    <property type="component" value="Unassembled WGS sequence"/>
</dbReference>
<evidence type="ECO:0000259" key="2">
    <source>
        <dbReference type="Pfam" id="PF00892"/>
    </source>
</evidence>
<dbReference type="OrthoDB" id="8682842at2"/>
<dbReference type="PANTHER" id="PTHR22911">
    <property type="entry name" value="ACYL-MALONYL CONDENSING ENZYME-RELATED"/>
    <property type="match status" value="1"/>
</dbReference>
<dbReference type="PANTHER" id="PTHR22911:SF79">
    <property type="entry name" value="MOBA-LIKE NTP TRANSFERASE DOMAIN-CONTAINING PROTEIN"/>
    <property type="match status" value="1"/>
</dbReference>
<comment type="caution">
    <text evidence="3">The sequence shown here is derived from an EMBL/GenBank/DDBJ whole genome shotgun (WGS) entry which is preliminary data.</text>
</comment>
<dbReference type="SUPFAM" id="SSF103481">
    <property type="entry name" value="Multidrug resistance efflux transporter EmrE"/>
    <property type="match status" value="2"/>
</dbReference>
<evidence type="ECO:0000313" key="4">
    <source>
        <dbReference type="Proteomes" id="UP000321548"/>
    </source>
</evidence>
<feature type="domain" description="EamA" evidence="2">
    <location>
        <begin position="5"/>
        <end position="137"/>
    </location>
</feature>
<feature type="transmembrane region" description="Helical" evidence="1">
    <location>
        <begin position="125"/>
        <end position="144"/>
    </location>
</feature>
<gene>
    <name evidence="3" type="ORF">FHP08_02280</name>
</gene>
<keyword evidence="1" id="KW-0812">Transmembrane</keyword>
<dbReference type="RefSeq" id="WP_147702671.1">
    <property type="nucleotide sequence ID" value="NZ_VDUY01000001.1"/>
</dbReference>
<keyword evidence="4" id="KW-1185">Reference proteome</keyword>
<feature type="transmembrane region" description="Helical" evidence="1">
    <location>
        <begin position="93"/>
        <end position="113"/>
    </location>
</feature>